<accession>A0ACB8SNY8</accession>
<gene>
    <name evidence="1" type="ORF">BV25DRAFT_1830311</name>
</gene>
<reference evidence="1" key="1">
    <citation type="submission" date="2021-03" db="EMBL/GenBank/DDBJ databases">
        <authorList>
            <consortium name="DOE Joint Genome Institute"/>
            <person name="Ahrendt S."/>
            <person name="Looney B.P."/>
            <person name="Miyauchi S."/>
            <person name="Morin E."/>
            <person name="Drula E."/>
            <person name="Courty P.E."/>
            <person name="Chicoki N."/>
            <person name="Fauchery L."/>
            <person name="Kohler A."/>
            <person name="Kuo A."/>
            <person name="Labutti K."/>
            <person name="Pangilinan J."/>
            <person name="Lipzen A."/>
            <person name="Riley R."/>
            <person name="Andreopoulos W."/>
            <person name="He G."/>
            <person name="Johnson J."/>
            <person name="Barry K.W."/>
            <person name="Grigoriev I.V."/>
            <person name="Nagy L."/>
            <person name="Hibbett D."/>
            <person name="Henrissat B."/>
            <person name="Matheny P.B."/>
            <person name="Labbe J."/>
            <person name="Martin F."/>
        </authorList>
    </citation>
    <scope>NUCLEOTIDE SEQUENCE</scope>
    <source>
        <strain evidence="1">HHB10654</strain>
    </source>
</reference>
<dbReference type="EMBL" id="MU277238">
    <property type="protein sequence ID" value="KAI0058145.1"/>
    <property type="molecule type" value="Genomic_DNA"/>
</dbReference>
<proteinExistence type="predicted"/>
<name>A0ACB8SNY8_9AGAM</name>
<reference evidence="1" key="2">
    <citation type="journal article" date="2022" name="New Phytol.">
        <title>Evolutionary transition to the ectomycorrhizal habit in the genomes of a hyperdiverse lineage of mushroom-forming fungi.</title>
        <authorList>
            <person name="Looney B."/>
            <person name="Miyauchi S."/>
            <person name="Morin E."/>
            <person name="Drula E."/>
            <person name="Courty P.E."/>
            <person name="Kohler A."/>
            <person name="Kuo A."/>
            <person name="LaButti K."/>
            <person name="Pangilinan J."/>
            <person name="Lipzen A."/>
            <person name="Riley R."/>
            <person name="Andreopoulos W."/>
            <person name="He G."/>
            <person name="Johnson J."/>
            <person name="Nolan M."/>
            <person name="Tritt A."/>
            <person name="Barry K.W."/>
            <person name="Grigoriev I.V."/>
            <person name="Nagy L.G."/>
            <person name="Hibbett D."/>
            <person name="Henrissat B."/>
            <person name="Matheny P.B."/>
            <person name="Labbe J."/>
            <person name="Martin F.M."/>
        </authorList>
    </citation>
    <scope>NUCLEOTIDE SEQUENCE</scope>
    <source>
        <strain evidence="1">HHB10654</strain>
    </source>
</reference>
<evidence type="ECO:0000313" key="2">
    <source>
        <dbReference type="Proteomes" id="UP000814140"/>
    </source>
</evidence>
<evidence type="ECO:0000313" key="1">
    <source>
        <dbReference type="EMBL" id="KAI0058145.1"/>
    </source>
</evidence>
<dbReference type="Proteomes" id="UP000814140">
    <property type="component" value="Unassembled WGS sequence"/>
</dbReference>
<protein>
    <submittedName>
        <fullName evidence="1">Uncharacterized protein</fullName>
    </submittedName>
</protein>
<sequence length="90" mass="9811">MVFKRFLIWARPGLGPSWNYPLFRGSGLYLFLSTAVCLRTGESKNTTGYPNHGISAIRSVAALPLLAIGRASDRDVTGRVALRPRVAPPL</sequence>
<keyword evidence="2" id="KW-1185">Reference proteome</keyword>
<organism evidence="1 2">
    <name type="scientific">Artomyces pyxidatus</name>
    <dbReference type="NCBI Taxonomy" id="48021"/>
    <lineage>
        <taxon>Eukaryota</taxon>
        <taxon>Fungi</taxon>
        <taxon>Dikarya</taxon>
        <taxon>Basidiomycota</taxon>
        <taxon>Agaricomycotina</taxon>
        <taxon>Agaricomycetes</taxon>
        <taxon>Russulales</taxon>
        <taxon>Auriscalpiaceae</taxon>
        <taxon>Artomyces</taxon>
    </lineage>
</organism>
<comment type="caution">
    <text evidence="1">The sequence shown here is derived from an EMBL/GenBank/DDBJ whole genome shotgun (WGS) entry which is preliminary data.</text>
</comment>